<proteinExistence type="predicted"/>
<organism evidence="1 2">
    <name type="scientific">Ascobolus immersus RN42</name>
    <dbReference type="NCBI Taxonomy" id="1160509"/>
    <lineage>
        <taxon>Eukaryota</taxon>
        <taxon>Fungi</taxon>
        <taxon>Dikarya</taxon>
        <taxon>Ascomycota</taxon>
        <taxon>Pezizomycotina</taxon>
        <taxon>Pezizomycetes</taxon>
        <taxon>Pezizales</taxon>
        <taxon>Ascobolaceae</taxon>
        <taxon>Ascobolus</taxon>
    </lineage>
</organism>
<reference evidence="1 2" key="1">
    <citation type="journal article" date="2018" name="Nat. Ecol. Evol.">
        <title>Pezizomycetes genomes reveal the molecular basis of ectomycorrhizal truffle lifestyle.</title>
        <authorList>
            <person name="Murat C."/>
            <person name="Payen T."/>
            <person name="Noel B."/>
            <person name="Kuo A."/>
            <person name="Morin E."/>
            <person name="Chen J."/>
            <person name="Kohler A."/>
            <person name="Krizsan K."/>
            <person name="Balestrini R."/>
            <person name="Da Silva C."/>
            <person name="Montanini B."/>
            <person name="Hainaut M."/>
            <person name="Levati E."/>
            <person name="Barry K.W."/>
            <person name="Belfiori B."/>
            <person name="Cichocki N."/>
            <person name="Clum A."/>
            <person name="Dockter R.B."/>
            <person name="Fauchery L."/>
            <person name="Guy J."/>
            <person name="Iotti M."/>
            <person name="Le Tacon F."/>
            <person name="Lindquist E.A."/>
            <person name="Lipzen A."/>
            <person name="Malagnac F."/>
            <person name="Mello A."/>
            <person name="Molinier V."/>
            <person name="Miyauchi S."/>
            <person name="Poulain J."/>
            <person name="Riccioni C."/>
            <person name="Rubini A."/>
            <person name="Sitrit Y."/>
            <person name="Splivallo R."/>
            <person name="Traeger S."/>
            <person name="Wang M."/>
            <person name="Zifcakova L."/>
            <person name="Wipf D."/>
            <person name="Zambonelli A."/>
            <person name="Paolocci F."/>
            <person name="Nowrousian M."/>
            <person name="Ottonello S."/>
            <person name="Baldrian P."/>
            <person name="Spatafora J.W."/>
            <person name="Henrissat B."/>
            <person name="Nagy L.G."/>
            <person name="Aury J.M."/>
            <person name="Wincker P."/>
            <person name="Grigoriev I.V."/>
            <person name="Bonfante P."/>
            <person name="Martin F.M."/>
        </authorList>
    </citation>
    <scope>NUCLEOTIDE SEQUENCE [LARGE SCALE GENOMIC DNA]</scope>
    <source>
        <strain evidence="1 2">RN42</strain>
    </source>
</reference>
<evidence type="ECO:0000313" key="2">
    <source>
        <dbReference type="Proteomes" id="UP000275078"/>
    </source>
</evidence>
<name>A0A3N4IJH4_ASCIM</name>
<keyword evidence="2" id="KW-1185">Reference proteome</keyword>
<sequence>MLMYSRPLRSFLSVAIFKSQRLLHKPARVGILKSCLSWERRSTGCTLGAGPRINRCAGEEPTTFDVYLALESLDTADVTRSGYRSQLLCTRTSFSTILRLSVLYKYSLIVSLSMRRRRALSESLDMMQTARPRNKTNTVLIFRHGRLGSFLQSCIENCEPKRLNDSFLVEPRCSSPLHQPRIKDITTWLSLGAMRVA</sequence>
<protein>
    <submittedName>
        <fullName evidence="1">Uncharacterized protein</fullName>
    </submittedName>
</protein>
<accession>A0A3N4IJH4</accession>
<dbReference type="AlphaFoldDB" id="A0A3N4IJH4"/>
<dbReference type="Proteomes" id="UP000275078">
    <property type="component" value="Unassembled WGS sequence"/>
</dbReference>
<dbReference type="EMBL" id="ML119653">
    <property type="protein sequence ID" value="RPA85577.1"/>
    <property type="molecule type" value="Genomic_DNA"/>
</dbReference>
<evidence type="ECO:0000313" key="1">
    <source>
        <dbReference type="EMBL" id="RPA85577.1"/>
    </source>
</evidence>
<gene>
    <name evidence="1" type="ORF">BJ508DRAFT_178452</name>
</gene>